<proteinExistence type="predicted"/>
<dbReference type="RefSeq" id="WP_341834299.1">
    <property type="nucleotide sequence ID" value="NZ_CP149822.1"/>
</dbReference>
<gene>
    <name evidence="1" type="ORF">WJU16_14985</name>
</gene>
<name>A0ABZ2YI62_9BACT</name>
<evidence type="ECO:0000313" key="2">
    <source>
        <dbReference type="Proteomes" id="UP001485459"/>
    </source>
</evidence>
<protein>
    <submittedName>
        <fullName evidence="1">Uncharacterized protein</fullName>
    </submittedName>
</protein>
<dbReference type="EMBL" id="CP149822">
    <property type="protein sequence ID" value="WZN39308.1"/>
    <property type="molecule type" value="Genomic_DNA"/>
</dbReference>
<reference evidence="2" key="1">
    <citation type="submission" date="2024-03" db="EMBL/GenBank/DDBJ databases">
        <title>Chitinophaga horti sp. nov., isolated from garden soil.</title>
        <authorList>
            <person name="Lee D.S."/>
            <person name="Han D.M."/>
            <person name="Baek J.H."/>
            <person name="Choi D.G."/>
            <person name="Jeon J.H."/>
            <person name="Jeon C.O."/>
        </authorList>
    </citation>
    <scope>NUCLEOTIDE SEQUENCE [LARGE SCALE GENOMIC DNA]</scope>
    <source>
        <strain evidence="2">GPA1</strain>
    </source>
</reference>
<evidence type="ECO:0000313" key="1">
    <source>
        <dbReference type="EMBL" id="WZN39308.1"/>
    </source>
</evidence>
<accession>A0ABZ2YI62</accession>
<sequence>MKIASILPALGLVAAICLTACKKKDIFEDNRSQGHMSMKLDGQTISVSKQLTGSYYDTLNDPLSHLIVSGLTADNQLMTINVAFPLKELKPGTYRLNDFGYNTIGWMRRLSDESGYYADEKKYGADAIIVLESISETKAKGTFSGILVHDVDADLTKTVTEGQFEVSVIKYTK</sequence>
<dbReference type="Proteomes" id="UP001485459">
    <property type="component" value="Chromosome"/>
</dbReference>
<keyword evidence="2" id="KW-1185">Reference proteome</keyword>
<organism evidence="1 2">
    <name type="scientific">Chitinophaga pollutisoli</name>
    <dbReference type="NCBI Taxonomy" id="3133966"/>
    <lineage>
        <taxon>Bacteria</taxon>
        <taxon>Pseudomonadati</taxon>
        <taxon>Bacteroidota</taxon>
        <taxon>Chitinophagia</taxon>
        <taxon>Chitinophagales</taxon>
        <taxon>Chitinophagaceae</taxon>
        <taxon>Chitinophaga</taxon>
    </lineage>
</organism>